<name>L5KQE3_PTEAL</name>
<dbReference type="STRING" id="9402.L5KQE3"/>
<evidence type="ECO:0000313" key="3">
    <source>
        <dbReference type="Proteomes" id="UP000010552"/>
    </source>
</evidence>
<sequence length="180" mass="19749">MDRGRLVRRVGEVGRAASWVRCAMLLAVRLGRRKEADGRSSACERRAQCWPGLSCDASRTANEAGAALTLQASVSLSGTRFGQWDTAGFENEQQKLKFLKLMGGFKNPSPSLSGPRDTTGRPNMALSRRAADSLQRSLQQDYDRAVGWKCSRRAGLGFAAAPSKTFYIDRNASKSIKFED</sequence>
<feature type="domain" description="Small acidic protein-like" evidence="1">
    <location>
        <begin position="84"/>
        <end position="157"/>
    </location>
</feature>
<proteinExistence type="predicted"/>
<organism evidence="2 3">
    <name type="scientific">Pteropus alecto</name>
    <name type="common">Black flying fox</name>
    <dbReference type="NCBI Taxonomy" id="9402"/>
    <lineage>
        <taxon>Eukaryota</taxon>
        <taxon>Metazoa</taxon>
        <taxon>Chordata</taxon>
        <taxon>Craniata</taxon>
        <taxon>Vertebrata</taxon>
        <taxon>Euteleostomi</taxon>
        <taxon>Mammalia</taxon>
        <taxon>Eutheria</taxon>
        <taxon>Laurasiatheria</taxon>
        <taxon>Chiroptera</taxon>
        <taxon>Yinpterochiroptera</taxon>
        <taxon>Pteropodoidea</taxon>
        <taxon>Pteropodidae</taxon>
        <taxon>Pteropodinae</taxon>
        <taxon>Pteropus</taxon>
    </lineage>
</organism>
<keyword evidence="3" id="KW-1185">Reference proteome</keyword>
<dbReference type="InterPro" id="IPR028124">
    <property type="entry name" value="SMAP_dom"/>
</dbReference>
<accession>L5KQE3</accession>
<dbReference type="PANTHER" id="PTHR22426">
    <property type="entry name" value="ARGININE_SERINE-RICH COILED-COIL PROTEIN 2"/>
    <property type="match status" value="1"/>
</dbReference>
<reference evidence="3" key="1">
    <citation type="journal article" date="2013" name="Science">
        <title>Comparative analysis of bat genomes provides insight into the evolution of flight and immunity.</title>
        <authorList>
            <person name="Zhang G."/>
            <person name="Cowled C."/>
            <person name="Shi Z."/>
            <person name="Huang Z."/>
            <person name="Bishop-Lilly K.A."/>
            <person name="Fang X."/>
            <person name="Wynne J.W."/>
            <person name="Xiong Z."/>
            <person name="Baker M.L."/>
            <person name="Zhao W."/>
            <person name="Tachedjian M."/>
            <person name="Zhu Y."/>
            <person name="Zhou P."/>
            <person name="Jiang X."/>
            <person name="Ng J."/>
            <person name="Yang L."/>
            <person name="Wu L."/>
            <person name="Xiao J."/>
            <person name="Feng Y."/>
            <person name="Chen Y."/>
            <person name="Sun X."/>
            <person name="Zhang Y."/>
            <person name="Marsh G.A."/>
            <person name="Crameri G."/>
            <person name="Broder C.C."/>
            <person name="Frey K.G."/>
            <person name="Wang L.F."/>
            <person name="Wang J."/>
        </authorList>
    </citation>
    <scope>NUCLEOTIDE SEQUENCE [LARGE SCALE GENOMIC DNA]</scope>
</reference>
<dbReference type="Pfam" id="PF15477">
    <property type="entry name" value="SMAP"/>
    <property type="match status" value="1"/>
</dbReference>
<protein>
    <recommendedName>
        <fullName evidence="1">Small acidic protein-like domain-containing protein</fullName>
    </recommendedName>
</protein>
<dbReference type="EMBL" id="KB030624">
    <property type="protein sequence ID" value="ELK13572.1"/>
    <property type="molecule type" value="Genomic_DNA"/>
</dbReference>
<dbReference type="Proteomes" id="UP000010552">
    <property type="component" value="Unassembled WGS sequence"/>
</dbReference>
<evidence type="ECO:0000313" key="2">
    <source>
        <dbReference type="EMBL" id="ELK13572.1"/>
    </source>
</evidence>
<gene>
    <name evidence="2" type="ORF">PAL_GLEAN10009769</name>
</gene>
<dbReference type="AlphaFoldDB" id="L5KQE3"/>
<evidence type="ECO:0000259" key="1">
    <source>
        <dbReference type="Pfam" id="PF15477"/>
    </source>
</evidence>
<dbReference type="InParanoid" id="L5KQE3"/>
<dbReference type="PANTHER" id="PTHR22426:SF1">
    <property type="entry name" value="LYSINE-RICH NUCLEOLAR PROTEIN 1"/>
    <property type="match status" value="1"/>
</dbReference>